<dbReference type="GO" id="GO:0005829">
    <property type="term" value="C:cytosol"/>
    <property type="evidence" value="ECO:0007669"/>
    <property type="project" value="TreeGrafter"/>
</dbReference>
<dbReference type="Proteomes" id="UP000092213">
    <property type="component" value="Chromosome"/>
</dbReference>
<feature type="domain" description="HTH cro/C1-type" evidence="2">
    <location>
        <begin position="23"/>
        <end position="77"/>
    </location>
</feature>
<dbReference type="InterPro" id="IPR001387">
    <property type="entry name" value="Cro/C1-type_HTH"/>
</dbReference>
<dbReference type="Pfam" id="PF13560">
    <property type="entry name" value="HTH_31"/>
    <property type="match status" value="1"/>
</dbReference>
<name>A0A193G698_9BORD</name>
<reference evidence="3 4" key="1">
    <citation type="submission" date="2016-06" db="EMBL/GenBank/DDBJ databases">
        <title>Complete genome sequences of Bordetella bronchialis and Bordetella flabilis.</title>
        <authorList>
            <person name="LiPuma J.J."/>
            <person name="Spilker T."/>
        </authorList>
    </citation>
    <scope>NUCLEOTIDE SEQUENCE [LARGE SCALE GENOMIC DNA]</scope>
    <source>
        <strain evidence="3 4">AU17976</strain>
    </source>
</reference>
<evidence type="ECO:0000313" key="4">
    <source>
        <dbReference type="Proteomes" id="UP000092213"/>
    </source>
</evidence>
<dbReference type="PANTHER" id="PTHR46797:SF20">
    <property type="entry name" value="BLR4304 PROTEIN"/>
    <property type="match status" value="1"/>
</dbReference>
<gene>
    <name evidence="3" type="ORF">BAU08_12875</name>
</gene>
<protein>
    <recommendedName>
        <fullName evidence="2">HTH cro/C1-type domain-containing protein</fullName>
    </recommendedName>
</protein>
<dbReference type="SMART" id="SM00530">
    <property type="entry name" value="HTH_XRE"/>
    <property type="match status" value="1"/>
</dbReference>
<accession>A0A193G698</accession>
<dbReference type="PROSITE" id="PS50943">
    <property type="entry name" value="HTH_CROC1"/>
    <property type="match status" value="1"/>
</dbReference>
<evidence type="ECO:0000313" key="3">
    <source>
        <dbReference type="EMBL" id="ANN74769.1"/>
    </source>
</evidence>
<dbReference type="GO" id="GO:0003677">
    <property type="term" value="F:DNA binding"/>
    <property type="evidence" value="ECO:0007669"/>
    <property type="project" value="UniProtKB-KW"/>
</dbReference>
<dbReference type="CDD" id="cd02209">
    <property type="entry name" value="cupin_XRE_C"/>
    <property type="match status" value="1"/>
</dbReference>
<dbReference type="PANTHER" id="PTHR46797">
    <property type="entry name" value="HTH-TYPE TRANSCRIPTIONAL REGULATOR"/>
    <property type="match status" value="1"/>
</dbReference>
<organism evidence="3 4">
    <name type="scientific">Bordetella bronchialis</name>
    <dbReference type="NCBI Taxonomy" id="463025"/>
    <lineage>
        <taxon>Bacteria</taxon>
        <taxon>Pseudomonadati</taxon>
        <taxon>Pseudomonadota</taxon>
        <taxon>Betaproteobacteria</taxon>
        <taxon>Burkholderiales</taxon>
        <taxon>Alcaligenaceae</taxon>
        <taxon>Bordetella</taxon>
    </lineage>
</organism>
<dbReference type="Pfam" id="PF07883">
    <property type="entry name" value="Cupin_2"/>
    <property type="match status" value="1"/>
</dbReference>
<dbReference type="Gene3D" id="1.10.260.40">
    <property type="entry name" value="lambda repressor-like DNA-binding domains"/>
    <property type="match status" value="1"/>
</dbReference>
<dbReference type="InterPro" id="IPR011051">
    <property type="entry name" value="RmlC_Cupin_sf"/>
</dbReference>
<evidence type="ECO:0000259" key="2">
    <source>
        <dbReference type="PROSITE" id="PS50943"/>
    </source>
</evidence>
<dbReference type="EMBL" id="CP016171">
    <property type="protein sequence ID" value="ANN74769.1"/>
    <property type="molecule type" value="Genomic_DNA"/>
</dbReference>
<dbReference type="InterPro" id="IPR013096">
    <property type="entry name" value="Cupin_2"/>
</dbReference>
<dbReference type="STRING" id="463025.BAU08_12875"/>
<keyword evidence="1" id="KW-0238">DNA-binding</keyword>
<dbReference type="Gene3D" id="2.60.120.10">
    <property type="entry name" value="Jelly Rolls"/>
    <property type="match status" value="1"/>
</dbReference>
<dbReference type="SUPFAM" id="SSF51182">
    <property type="entry name" value="RmlC-like cupins"/>
    <property type="match status" value="1"/>
</dbReference>
<sequence>MTAAARVQVPDTPTAANPLSRKLRRLRREGQLTLQQLSARCGISVSTLSKIENGQLSPTYEKIAALAQGLDVQVGELFNDEPPAAPTARRSVTRHGQGLVHATAQYDYEVLCAELAHKQFVPLLTTIKARSLQAFPAMLRHAGEEFIYVLEGRVTVHTDHYQPMELAAGDACYFDSTMAHACVAGDTDARVLWVCSNPVLPRADA</sequence>
<dbReference type="SUPFAM" id="SSF47413">
    <property type="entry name" value="lambda repressor-like DNA-binding domains"/>
    <property type="match status" value="1"/>
</dbReference>
<dbReference type="AlphaFoldDB" id="A0A193G698"/>
<dbReference type="InterPro" id="IPR010982">
    <property type="entry name" value="Lambda_DNA-bd_dom_sf"/>
</dbReference>
<evidence type="ECO:0000256" key="1">
    <source>
        <dbReference type="ARBA" id="ARBA00023125"/>
    </source>
</evidence>
<dbReference type="GO" id="GO:0003700">
    <property type="term" value="F:DNA-binding transcription factor activity"/>
    <property type="evidence" value="ECO:0007669"/>
    <property type="project" value="TreeGrafter"/>
</dbReference>
<dbReference type="CDD" id="cd00093">
    <property type="entry name" value="HTH_XRE"/>
    <property type="match status" value="1"/>
</dbReference>
<dbReference type="InterPro" id="IPR014710">
    <property type="entry name" value="RmlC-like_jellyroll"/>
</dbReference>
<proteinExistence type="predicted"/>
<dbReference type="InterPro" id="IPR050807">
    <property type="entry name" value="TransReg_Diox_bact_type"/>
</dbReference>